<name>A0A078ARU5_STYLE</name>
<protein>
    <submittedName>
        <fullName evidence="2">Uncharacterized protein</fullName>
    </submittedName>
</protein>
<organism evidence="2 3">
    <name type="scientific">Stylonychia lemnae</name>
    <name type="common">Ciliate</name>
    <dbReference type="NCBI Taxonomy" id="5949"/>
    <lineage>
        <taxon>Eukaryota</taxon>
        <taxon>Sar</taxon>
        <taxon>Alveolata</taxon>
        <taxon>Ciliophora</taxon>
        <taxon>Intramacronucleata</taxon>
        <taxon>Spirotrichea</taxon>
        <taxon>Stichotrichia</taxon>
        <taxon>Sporadotrichida</taxon>
        <taxon>Oxytrichidae</taxon>
        <taxon>Stylonychinae</taxon>
        <taxon>Stylonychia</taxon>
    </lineage>
</organism>
<evidence type="ECO:0000313" key="3">
    <source>
        <dbReference type="Proteomes" id="UP000039865"/>
    </source>
</evidence>
<dbReference type="AlphaFoldDB" id="A0A078ARU5"/>
<feature type="region of interest" description="Disordered" evidence="1">
    <location>
        <begin position="262"/>
        <end position="284"/>
    </location>
</feature>
<evidence type="ECO:0000256" key="1">
    <source>
        <dbReference type="SAM" id="MobiDB-lite"/>
    </source>
</evidence>
<dbReference type="OrthoDB" id="10631235at2759"/>
<dbReference type="EMBL" id="CCKQ01012301">
    <property type="protein sequence ID" value="CDW83912.1"/>
    <property type="molecule type" value="Genomic_DNA"/>
</dbReference>
<evidence type="ECO:0000313" key="2">
    <source>
        <dbReference type="EMBL" id="CDW83912.1"/>
    </source>
</evidence>
<accession>A0A078ARU5</accession>
<gene>
    <name evidence="2" type="primary">Contig19729.g20928</name>
    <name evidence="2" type="ORF">STYLEM_12965</name>
</gene>
<keyword evidence="3" id="KW-1185">Reference proteome</keyword>
<dbReference type="InParanoid" id="A0A078ARU5"/>
<reference evidence="2 3" key="1">
    <citation type="submission" date="2014-06" db="EMBL/GenBank/DDBJ databases">
        <authorList>
            <person name="Swart Estienne"/>
        </authorList>
    </citation>
    <scope>NUCLEOTIDE SEQUENCE [LARGE SCALE GENOMIC DNA]</scope>
    <source>
        <strain evidence="2 3">130c</strain>
    </source>
</reference>
<dbReference type="Proteomes" id="UP000039865">
    <property type="component" value="Unassembled WGS sequence"/>
</dbReference>
<sequence>MQSVSEVGRGTLNFLSQFRPRALEHQSAKNLLMTDQNYGTPQDSYFAYINKRKKEAAIDTNREEYVLSNLGLEKLLPLEINENTNKLEIKSLSDDLIREIQEINPDLKIEDTELLKITQMREQAIERYVQKTIEEDGAQKFTKKDYQVLNSLKFTKIMEKVEDDKIEKQFSDDEFSSQAQQMLKIQKKKDAVKNKREQRLMDKEIQRLLQNPQKVDVDKALELYDNQPIEAKQVTNKDLRKLRRLKRKAEKVDAALQKPQIAQSAAEQQQSIDNQSQEAVQQQEQEIKTAIKFAEELGGANINSEIVDVDDLIK</sequence>
<proteinExistence type="predicted"/>